<name>A0AAW1J4G6_SAPOF</name>
<gene>
    <name evidence="2" type="ORF">RND81_08G058500</name>
</gene>
<dbReference type="AlphaFoldDB" id="A0AAW1J4G6"/>
<accession>A0AAW1J4G6</accession>
<evidence type="ECO:0000313" key="2">
    <source>
        <dbReference type="EMBL" id="KAK9697746.1"/>
    </source>
</evidence>
<feature type="region of interest" description="Disordered" evidence="1">
    <location>
        <begin position="1"/>
        <end position="25"/>
    </location>
</feature>
<evidence type="ECO:0000256" key="1">
    <source>
        <dbReference type="SAM" id="MobiDB-lite"/>
    </source>
</evidence>
<organism evidence="2 3">
    <name type="scientific">Saponaria officinalis</name>
    <name type="common">Common soapwort</name>
    <name type="synonym">Lychnis saponaria</name>
    <dbReference type="NCBI Taxonomy" id="3572"/>
    <lineage>
        <taxon>Eukaryota</taxon>
        <taxon>Viridiplantae</taxon>
        <taxon>Streptophyta</taxon>
        <taxon>Embryophyta</taxon>
        <taxon>Tracheophyta</taxon>
        <taxon>Spermatophyta</taxon>
        <taxon>Magnoliopsida</taxon>
        <taxon>eudicotyledons</taxon>
        <taxon>Gunneridae</taxon>
        <taxon>Pentapetalae</taxon>
        <taxon>Caryophyllales</taxon>
        <taxon>Caryophyllaceae</taxon>
        <taxon>Caryophylleae</taxon>
        <taxon>Saponaria</taxon>
    </lineage>
</organism>
<keyword evidence="3" id="KW-1185">Reference proteome</keyword>
<reference evidence="2" key="1">
    <citation type="submission" date="2024-03" db="EMBL/GenBank/DDBJ databases">
        <title>WGS assembly of Saponaria officinalis var. Norfolk2.</title>
        <authorList>
            <person name="Jenkins J."/>
            <person name="Shu S."/>
            <person name="Grimwood J."/>
            <person name="Barry K."/>
            <person name="Goodstein D."/>
            <person name="Schmutz J."/>
            <person name="Leebens-Mack J."/>
            <person name="Osbourn A."/>
        </authorList>
    </citation>
    <scope>NUCLEOTIDE SEQUENCE [LARGE SCALE GENOMIC DNA]</scope>
    <source>
        <strain evidence="2">JIC</strain>
    </source>
</reference>
<feature type="compositionally biased region" description="Low complexity" evidence="1">
    <location>
        <begin position="7"/>
        <end position="25"/>
    </location>
</feature>
<dbReference type="EMBL" id="JBDFQZ010000008">
    <property type="protein sequence ID" value="KAK9697746.1"/>
    <property type="molecule type" value="Genomic_DNA"/>
</dbReference>
<comment type="caution">
    <text evidence="2">The sequence shown here is derived from an EMBL/GenBank/DDBJ whole genome shotgun (WGS) entry which is preliminary data.</text>
</comment>
<protein>
    <submittedName>
        <fullName evidence="2">Uncharacterized protein</fullName>
    </submittedName>
</protein>
<sequence length="111" mass="12457">MQKESRNSGASSSLSSTSPSFTTDSSETLADIAARVLHELNLSLNDLYDDDFYDFSHHQNDAFNGDDDDDPVDQRVRRGIGYDLEEEIQTWVTGLEEGGGVVFGETHLRRW</sequence>
<proteinExistence type="predicted"/>
<dbReference type="Proteomes" id="UP001443914">
    <property type="component" value="Unassembled WGS sequence"/>
</dbReference>
<evidence type="ECO:0000313" key="3">
    <source>
        <dbReference type="Proteomes" id="UP001443914"/>
    </source>
</evidence>